<dbReference type="GO" id="GO:0016491">
    <property type="term" value="F:oxidoreductase activity"/>
    <property type="evidence" value="ECO:0007669"/>
    <property type="project" value="UniProtKB-KW"/>
</dbReference>
<comment type="cofactor">
    <cofactor evidence="3">
        <name>Mo-molybdopterin cytosine dinucleotide</name>
        <dbReference type="ChEBI" id="CHEBI:71308"/>
    </cofactor>
</comment>
<dbReference type="EMBL" id="CP024955">
    <property type="protein sequence ID" value="ATY85507.1"/>
    <property type="molecule type" value="Genomic_DNA"/>
</dbReference>
<keyword evidence="6" id="KW-1185">Reference proteome</keyword>
<dbReference type="InterPro" id="IPR016208">
    <property type="entry name" value="Ald_Oxase/xanthine_DH-like"/>
</dbReference>
<name>A0A2K8N9N0_9BACL</name>
<feature type="domain" description="Aldehyde oxidase/xanthine dehydrogenase a/b hammerhead" evidence="4">
    <location>
        <begin position="25"/>
        <end position="131"/>
    </location>
</feature>
<dbReference type="InterPro" id="IPR046867">
    <property type="entry name" value="AldOxase/xan_DH_MoCoBD2"/>
</dbReference>
<dbReference type="KEGG" id="kyr:CVV65_11705"/>
<keyword evidence="1" id="KW-0500">Molybdenum</keyword>
<dbReference type="Pfam" id="PF20256">
    <property type="entry name" value="MoCoBD_2"/>
    <property type="match status" value="1"/>
</dbReference>
<protein>
    <submittedName>
        <fullName evidence="5">Xanthine dehydrogenase</fullName>
    </submittedName>
</protein>
<evidence type="ECO:0000259" key="4">
    <source>
        <dbReference type="SMART" id="SM01008"/>
    </source>
</evidence>
<proteinExistence type="predicted"/>
<dbReference type="InterPro" id="IPR008274">
    <property type="entry name" value="AldOxase/xan_DH_MoCoBD1"/>
</dbReference>
<dbReference type="AlphaFoldDB" id="A0A2K8N9N0"/>
<dbReference type="InterPro" id="IPR036856">
    <property type="entry name" value="Ald_Oxase/Xan_DH_a/b_sf"/>
</dbReference>
<evidence type="ECO:0000256" key="2">
    <source>
        <dbReference type="ARBA" id="ARBA00023002"/>
    </source>
</evidence>
<dbReference type="OrthoDB" id="9759099at2"/>
<evidence type="ECO:0000313" key="6">
    <source>
        <dbReference type="Proteomes" id="UP000231932"/>
    </source>
</evidence>
<dbReference type="Gene3D" id="3.30.365.10">
    <property type="entry name" value="Aldehyde oxidase/xanthine dehydrogenase, molybdopterin binding domain"/>
    <property type="match status" value="4"/>
</dbReference>
<dbReference type="Pfam" id="PF02738">
    <property type="entry name" value="MoCoBD_1"/>
    <property type="match status" value="1"/>
</dbReference>
<dbReference type="PANTHER" id="PTHR11908:SF132">
    <property type="entry name" value="ALDEHYDE OXIDASE 1-RELATED"/>
    <property type="match status" value="1"/>
</dbReference>
<dbReference type="SMART" id="SM01008">
    <property type="entry name" value="Ald_Xan_dh_C"/>
    <property type="match status" value="1"/>
</dbReference>
<sequence>MAGEVLKPRFTGARVTRLEDARLLRGQGSYLDDIDVPGMLEVAFVRSTRAAARIVSVDTTEARKIPGVHAIFTAEDLGLSLKFNPYDVVQPVLAKDEVRFVGEPIVAVVADNRYIAEDAAELVKVEYENLEPVLDMRRALEDGPRRVHSHRPNLFDHREIISDGFSEAFSSAPRRLQLTFRVHRQTGVTLETRGCAAAVDPLGGRLTVYVGHQSPHSVRSLLARVLGIPDNRIRVVVPEVGGGFGIKAMFYPEYAAVAQMARRLGKPVKWVSDRTEALFTDAHARDSLHEVEVAFEEDGRIVAIKDHVIGDTGAYPFPGFPGAVGESNWATEMITGPYKIPHVSIFIDNVFSNKAPLGPYRGVGGPIGAQVQEGIVDAVARALGKDPVEVRRVNMIGPEDFPYHTPTRNVYDPGSYQESLARAVQMLEYDEFRKKQAEWRQEGRYVGVGFCVFVEPSAMAESEAGSTPYEAATIRVEPSGTVTAAFGLGPTGQGHETTMAQLIADRLGVDVKDVVVLHGDTDSAPFGGGTGGSRSGTIGGGAALRAGDEMRKKIVKLAAHILEAAEEDIVLEGGQAYVAGVPARAISIRQIARVAYTDVARLPKDMQPGLEVTIRYRPPLPATYSNGTHAAVVEVDVRTGFVKVLDYVVVNDCGRLINPLIVEGQIHGGVAQGIGSAFLEELRYDEDGQLVTGSLMDYLLPESVDVPRVRVEHIETPSSSEGGFKGMGEGSLIAAPGALANAVSDALAPFGVFVTELPILPEQITAWVEAAKRIAAKGA</sequence>
<dbReference type="SUPFAM" id="SSF56003">
    <property type="entry name" value="Molybdenum cofactor-binding domain"/>
    <property type="match status" value="1"/>
</dbReference>
<reference evidence="6" key="1">
    <citation type="submission" date="2017-11" db="EMBL/GenBank/DDBJ databases">
        <title>Complete Genome Sequence of Kyrpidia sp. Strain EA-1, a thermophilic, hydrogen-oxidizing Bacterium, isolated from the Azores.</title>
        <authorList>
            <person name="Reiner J.E."/>
            <person name="Lapp C.J."/>
            <person name="Bunk B."/>
            <person name="Gescher J."/>
        </authorList>
    </citation>
    <scope>NUCLEOTIDE SEQUENCE [LARGE SCALE GENOMIC DNA]</scope>
    <source>
        <strain evidence="6">EA-1</strain>
    </source>
</reference>
<dbReference type="InterPro" id="IPR000674">
    <property type="entry name" value="Ald_Oxase/Xan_DH_a/b"/>
</dbReference>
<evidence type="ECO:0000256" key="3">
    <source>
        <dbReference type="ARBA" id="ARBA00053029"/>
    </source>
</evidence>
<dbReference type="InterPro" id="IPR037165">
    <property type="entry name" value="AldOxase/xan_DH_Mopterin-bd_sf"/>
</dbReference>
<dbReference type="SUPFAM" id="SSF54665">
    <property type="entry name" value="CO dehydrogenase molybdoprotein N-domain-like"/>
    <property type="match status" value="1"/>
</dbReference>
<organism evidence="5 6">
    <name type="scientific">Kyrpidia spormannii</name>
    <dbReference type="NCBI Taxonomy" id="2055160"/>
    <lineage>
        <taxon>Bacteria</taxon>
        <taxon>Bacillati</taxon>
        <taxon>Bacillota</taxon>
        <taxon>Bacilli</taxon>
        <taxon>Bacillales</taxon>
        <taxon>Alicyclobacillaceae</taxon>
        <taxon>Kyrpidia</taxon>
    </lineage>
</organism>
<dbReference type="RefSeq" id="WP_100668277.1">
    <property type="nucleotide sequence ID" value="NZ_CP024955.1"/>
</dbReference>
<dbReference type="Pfam" id="PF01315">
    <property type="entry name" value="Ald_Xan_dh_C"/>
    <property type="match status" value="1"/>
</dbReference>
<dbReference type="FunFam" id="3.30.365.10:FF:000001">
    <property type="entry name" value="Xanthine dehydrogenase oxidase"/>
    <property type="match status" value="1"/>
</dbReference>
<dbReference type="Proteomes" id="UP000231932">
    <property type="component" value="Chromosome"/>
</dbReference>
<dbReference type="Gene3D" id="3.90.1170.50">
    <property type="entry name" value="Aldehyde oxidase/xanthine dehydrogenase, a/b hammerhead"/>
    <property type="match status" value="1"/>
</dbReference>
<gene>
    <name evidence="5" type="ORF">CVV65_11705</name>
</gene>
<evidence type="ECO:0000256" key="1">
    <source>
        <dbReference type="ARBA" id="ARBA00022505"/>
    </source>
</evidence>
<dbReference type="GO" id="GO:0005506">
    <property type="term" value="F:iron ion binding"/>
    <property type="evidence" value="ECO:0007669"/>
    <property type="project" value="InterPro"/>
</dbReference>
<keyword evidence="2" id="KW-0560">Oxidoreductase</keyword>
<evidence type="ECO:0000313" key="5">
    <source>
        <dbReference type="EMBL" id="ATY85507.1"/>
    </source>
</evidence>
<dbReference type="PANTHER" id="PTHR11908">
    <property type="entry name" value="XANTHINE DEHYDROGENASE"/>
    <property type="match status" value="1"/>
</dbReference>
<accession>A0A2K8N9N0</accession>